<dbReference type="AlphaFoldDB" id="A0A239K486"/>
<evidence type="ECO:0000313" key="2">
    <source>
        <dbReference type="Proteomes" id="UP000198426"/>
    </source>
</evidence>
<evidence type="ECO:0000313" key="1">
    <source>
        <dbReference type="EMBL" id="SNT13226.1"/>
    </source>
</evidence>
<protein>
    <submittedName>
        <fullName evidence="1">Uncharacterized protein</fullName>
    </submittedName>
</protein>
<gene>
    <name evidence="1" type="ORF">SAMN05421757_106256</name>
</gene>
<name>A0A239K486_9RHOB</name>
<proteinExistence type="predicted"/>
<accession>A0A239K486</accession>
<dbReference type="EMBL" id="FZOY01000006">
    <property type="protein sequence ID" value="SNT13226.1"/>
    <property type="molecule type" value="Genomic_DNA"/>
</dbReference>
<reference evidence="1 2" key="1">
    <citation type="submission" date="2017-06" db="EMBL/GenBank/DDBJ databases">
        <authorList>
            <person name="Kim H.J."/>
            <person name="Triplett B.A."/>
        </authorList>
    </citation>
    <scope>NUCLEOTIDE SEQUENCE [LARGE SCALE GENOMIC DNA]</scope>
    <source>
        <strain evidence="1 2">DSM 29339</strain>
    </source>
</reference>
<sequence length="35" mass="4088">MLRRMVKMLRRAKTLVRQPGSEQANVLARVKFPCC</sequence>
<organism evidence="1 2">
    <name type="scientific">Tropicimonas sediminicola</name>
    <dbReference type="NCBI Taxonomy" id="1031541"/>
    <lineage>
        <taxon>Bacteria</taxon>
        <taxon>Pseudomonadati</taxon>
        <taxon>Pseudomonadota</taxon>
        <taxon>Alphaproteobacteria</taxon>
        <taxon>Rhodobacterales</taxon>
        <taxon>Roseobacteraceae</taxon>
        <taxon>Tropicimonas</taxon>
    </lineage>
</organism>
<keyword evidence="2" id="KW-1185">Reference proteome</keyword>
<dbReference type="Proteomes" id="UP000198426">
    <property type="component" value="Unassembled WGS sequence"/>
</dbReference>